<dbReference type="AlphaFoldDB" id="A0A2W2ABA0"/>
<comment type="caution">
    <text evidence="2">The sequence shown here is derived from an EMBL/GenBank/DDBJ whole genome shotgun (WGS) entry which is preliminary data.</text>
</comment>
<evidence type="ECO:0000313" key="2">
    <source>
        <dbReference type="EMBL" id="PZF70882.1"/>
    </source>
</evidence>
<feature type="signal peptide" evidence="1">
    <location>
        <begin position="1"/>
        <end position="19"/>
    </location>
</feature>
<feature type="chain" id="PRO_5016119445" description="Alpha/beta hydrolase" evidence="1">
    <location>
        <begin position="20"/>
        <end position="352"/>
    </location>
</feature>
<dbReference type="InterPro" id="IPR010916">
    <property type="entry name" value="TonB_box_CS"/>
</dbReference>
<dbReference type="Proteomes" id="UP000248745">
    <property type="component" value="Unassembled WGS sequence"/>
</dbReference>
<gene>
    <name evidence="2" type="ORF">DN068_20875</name>
</gene>
<keyword evidence="1" id="KW-0732">Signal</keyword>
<proteinExistence type="predicted"/>
<evidence type="ECO:0000256" key="1">
    <source>
        <dbReference type="SAM" id="SignalP"/>
    </source>
</evidence>
<accession>A0A2W2ABA0</accession>
<dbReference type="OrthoDB" id="627035at2"/>
<evidence type="ECO:0008006" key="4">
    <source>
        <dbReference type="Google" id="ProtNLM"/>
    </source>
</evidence>
<dbReference type="EMBL" id="QKTW01000028">
    <property type="protein sequence ID" value="PZF70882.1"/>
    <property type="molecule type" value="Genomic_DNA"/>
</dbReference>
<dbReference type="RefSeq" id="WP_111000898.1">
    <property type="nucleotide sequence ID" value="NZ_QKTW01000028.1"/>
</dbReference>
<evidence type="ECO:0000313" key="3">
    <source>
        <dbReference type="Proteomes" id="UP000248745"/>
    </source>
</evidence>
<name>A0A2W2ABA0_9BACT</name>
<dbReference type="PROSITE" id="PS00430">
    <property type="entry name" value="TONB_DEPENDENT_REC_1"/>
    <property type="match status" value="1"/>
</dbReference>
<reference evidence="2 3" key="1">
    <citation type="submission" date="2018-06" db="EMBL/GenBank/DDBJ databases">
        <title>Mucibacter soli gen. nov., sp. nov., a new member of the family Chitinophagaceae producing mucin.</title>
        <authorList>
            <person name="Kim M.-K."/>
            <person name="Park S."/>
            <person name="Kim T.-S."/>
            <person name="Joung Y."/>
            <person name="Han J.-H."/>
            <person name="Kim S.B."/>
        </authorList>
    </citation>
    <scope>NUCLEOTIDE SEQUENCE [LARGE SCALE GENOMIC DNA]</scope>
    <source>
        <strain evidence="2 3">R1-15</strain>
    </source>
</reference>
<protein>
    <recommendedName>
        <fullName evidence="4">Alpha/beta hydrolase</fullName>
    </recommendedName>
</protein>
<sequence>MRYLLSLILLIAFLTNTNAQSPYEYFNNEDFWKNMIMESSEQPLPALAASDTVIVIASSRNIQPGDVRFVGELRDGKTLRYYLMYARAGKWYIHPYASIVNAIRAVPDINRDWVTYTEGMGKIFTSDADRGMQMSGQYGVNVLLLDYPSIRTTYKPLKNYKFALRNACICYKDFMPVLDTVKMLRDQHKMGTGHLSLFFHSMGNNMIREIAKHDAVIRYNQSVWVDNIILNAPCVPRKKHAKWVDKIHFGEHIYVHYNPEDGTLKWARIAGFRQIMGEHMKKPLSQQAIYINFEPLCGTEHSNFLNLYSRKPIKEAAYAHYRLLFHGETVDVHNRMLYAPSEYRRIGFQLMR</sequence>
<keyword evidence="3" id="KW-1185">Reference proteome</keyword>
<organism evidence="2 3">
    <name type="scientific">Taibaiella soli</name>
    <dbReference type="NCBI Taxonomy" id="1649169"/>
    <lineage>
        <taxon>Bacteria</taxon>
        <taxon>Pseudomonadati</taxon>
        <taxon>Bacteroidota</taxon>
        <taxon>Chitinophagia</taxon>
        <taxon>Chitinophagales</taxon>
        <taxon>Chitinophagaceae</taxon>
        <taxon>Taibaiella</taxon>
    </lineage>
</organism>